<reference evidence="1" key="1">
    <citation type="journal article" date="2020" name="Nat. Genet.">
        <title>Genomic diversifications of five Gossypium allopolyploid species and their impact on cotton improvement.</title>
        <authorList>
            <person name="Chen Z.J."/>
            <person name="Sreedasyam A."/>
            <person name="Ando A."/>
            <person name="Song Q."/>
            <person name="De Santiago L.M."/>
            <person name="Hulse-Kemp A.M."/>
            <person name="Ding M."/>
            <person name="Ye W."/>
            <person name="Kirkbride R.C."/>
            <person name="Jenkins J."/>
            <person name="Plott C."/>
            <person name="Lovell J."/>
            <person name="Lin Y.M."/>
            <person name="Vaughn R."/>
            <person name="Liu B."/>
            <person name="Simpson S."/>
            <person name="Scheffler B.E."/>
            <person name="Wen L."/>
            <person name="Saski C.A."/>
            <person name="Grover C.E."/>
            <person name="Hu G."/>
            <person name="Conover J.L."/>
            <person name="Carlson J.W."/>
            <person name="Shu S."/>
            <person name="Boston L.B."/>
            <person name="Williams M."/>
            <person name="Peterson D.G."/>
            <person name="McGee K."/>
            <person name="Jones D.C."/>
            <person name="Wendel J.F."/>
            <person name="Stelly D.M."/>
            <person name="Grimwood J."/>
            <person name="Schmutz J."/>
        </authorList>
    </citation>
    <scope>NUCLEOTIDE SEQUENCE [LARGE SCALE GENOMIC DNA]</scope>
    <source>
        <strain evidence="1">cv. TM-1</strain>
    </source>
</reference>
<dbReference type="GO" id="GO:0003676">
    <property type="term" value="F:nucleic acid binding"/>
    <property type="evidence" value="ECO:0007669"/>
    <property type="project" value="InterPro"/>
</dbReference>
<accession>A0A1U8NIM6</accession>
<name>A0A1U8NIM6_GOSHI</name>
<reference evidence="2" key="2">
    <citation type="submission" date="2025-08" db="UniProtKB">
        <authorList>
            <consortium name="RefSeq"/>
        </authorList>
    </citation>
    <scope>IDENTIFICATION</scope>
</reference>
<dbReference type="RefSeq" id="XP_016737838.1">
    <property type="nucleotide sequence ID" value="XM_016882349.1"/>
</dbReference>
<dbReference type="SUPFAM" id="SSF53098">
    <property type="entry name" value="Ribonuclease H-like"/>
    <property type="match status" value="1"/>
</dbReference>
<dbReference type="InterPro" id="IPR012337">
    <property type="entry name" value="RNaseH-like_sf"/>
</dbReference>
<dbReference type="AlphaFoldDB" id="A0A1U8NIM6"/>
<evidence type="ECO:0008006" key="3">
    <source>
        <dbReference type="Google" id="ProtNLM"/>
    </source>
</evidence>
<organism evidence="1 2">
    <name type="scientific">Gossypium hirsutum</name>
    <name type="common">Upland cotton</name>
    <name type="synonym">Gossypium mexicanum</name>
    <dbReference type="NCBI Taxonomy" id="3635"/>
    <lineage>
        <taxon>Eukaryota</taxon>
        <taxon>Viridiplantae</taxon>
        <taxon>Streptophyta</taxon>
        <taxon>Embryophyta</taxon>
        <taxon>Tracheophyta</taxon>
        <taxon>Spermatophyta</taxon>
        <taxon>Magnoliopsida</taxon>
        <taxon>eudicotyledons</taxon>
        <taxon>Gunneridae</taxon>
        <taxon>Pentapetalae</taxon>
        <taxon>rosids</taxon>
        <taxon>malvids</taxon>
        <taxon>Malvales</taxon>
        <taxon>Malvaceae</taxon>
        <taxon>Malvoideae</taxon>
        <taxon>Gossypium</taxon>
    </lineage>
</organism>
<sequence length="163" mass="18303">MLHFSIDRASTKATHVLSQHLPHCKVGPFEVHFQEAIIARKGCLLAVVLSEYDIVYVSQKAIKGSIVAELLANHTKKEYEPMSFDFLDEEIMSISKVKEEIWRVYFDGASNMIGQGIGAVLISPSGQYFPATAKLMFTCTNNVAEYEAYILALQIAIEKKIRF</sequence>
<proteinExistence type="predicted"/>
<evidence type="ECO:0000313" key="1">
    <source>
        <dbReference type="Proteomes" id="UP000818029"/>
    </source>
</evidence>
<dbReference type="InterPro" id="IPR036397">
    <property type="entry name" value="RNaseH_sf"/>
</dbReference>
<dbReference type="PaxDb" id="3635-A0A1U8NIM6"/>
<dbReference type="Proteomes" id="UP000818029">
    <property type="component" value="Chromosome A04"/>
</dbReference>
<dbReference type="Gene3D" id="3.30.420.10">
    <property type="entry name" value="Ribonuclease H-like superfamily/Ribonuclease H"/>
    <property type="match status" value="1"/>
</dbReference>
<evidence type="ECO:0000313" key="2">
    <source>
        <dbReference type="RefSeq" id="XP_016737838.1"/>
    </source>
</evidence>
<dbReference type="GeneID" id="107947836"/>
<dbReference type="PANTHER" id="PTHR48475">
    <property type="entry name" value="RIBONUCLEASE H"/>
    <property type="match status" value="1"/>
</dbReference>
<dbReference type="PANTHER" id="PTHR48475:SF1">
    <property type="entry name" value="RNASE H TYPE-1 DOMAIN-CONTAINING PROTEIN"/>
    <property type="match status" value="1"/>
</dbReference>
<dbReference type="OrthoDB" id="2139127at2759"/>
<keyword evidence="1" id="KW-1185">Reference proteome</keyword>
<protein>
    <recommendedName>
        <fullName evidence="3">RNase H type-1 domain-containing protein</fullName>
    </recommendedName>
</protein>
<gene>
    <name evidence="2" type="primary">LOC107947836</name>
</gene>
<dbReference type="KEGG" id="ghi:107947836"/>